<dbReference type="Proteomes" id="UP000388452">
    <property type="component" value="Chromosome"/>
</dbReference>
<sequence>MKRLAMFLLLFCGLAGAFSQPVHAASKTKPPVTLYLHGAHGTKRSMTPLVKAAQWDTNASVITAKVNHSGQVKFAGHWRASAKQRLVKVVFANNRTRNYDTIATWLHTVLLGLQQNYNVRQFNVVAHSLGNAGLVFYELKYGQDKQLPQLKKYVAIAGNFDGIPGKHRGQHANWLTPSGKPAWLAPDYQFALKHRQAFPRGVKVLNLFGDHHDHQDGKVLNASSQSLGYLLRGRLASYHTHTFYGKHATHSGLRKSWKVADMVDHYLFNS</sequence>
<feature type="signal peptide" evidence="1">
    <location>
        <begin position="1"/>
        <end position="24"/>
    </location>
</feature>
<dbReference type="Pfam" id="PF06028">
    <property type="entry name" value="DUF915"/>
    <property type="match status" value="1"/>
</dbReference>
<evidence type="ECO:0000313" key="2">
    <source>
        <dbReference type="EMBL" id="QFQ90905.1"/>
    </source>
</evidence>
<gene>
    <name evidence="2" type="ORF">LM010_05470</name>
</gene>
<evidence type="ECO:0000256" key="1">
    <source>
        <dbReference type="SAM" id="SignalP"/>
    </source>
</evidence>
<dbReference type="EMBL" id="CP045068">
    <property type="protein sequence ID" value="QFQ90905.1"/>
    <property type="molecule type" value="Genomic_DNA"/>
</dbReference>
<name>A0A5P8JNT4_9LACO</name>
<organism evidence="2 3">
    <name type="scientific">Lacticaseibacillus manihotivorans</name>
    <dbReference type="NCBI Taxonomy" id="88233"/>
    <lineage>
        <taxon>Bacteria</taxon>
        <taxon>Bacillati</taxon>
        <taxon>Bacillota</taxon>
        <taxon>Bacilli</taxon>
        <taxon>Lactobacillales</taxon>
        <taxon>Lactobacillaceae</taxon>
        <taxon>Lacticaseibacillus</taxon>
    </lineage>
</organism>
<dbReference type="GO" id="GO:0016787">
    <property type="term" value="F:hydrolase activity"/>
    <property type="evidence" value="ECO:0007669"/>
    <property type="project" value="UniProtKB-KW"/>
</dbReference>
<dbReference type="AlphaFoldDB" id="A0A5P8JNT4"/>
<evidence type="ECO:0000313" key="3">
    <source>
        <dbReference type="Proteomes" id="UP000388452"/>
    </source>
</evidence>
<dbReference type="RefSeq" id="WP_056962362.1">
    <property type="nucleotide sequence ID" value="NZ_CP045068.1"/>
</dbReference>
<protein>
    <submittedName>
        <fullName evidence="2">Alpha/beta hydrolase</fullName>
    </submittedName>
</protein>
<keyword evidence="2" id="KW-0378">Hydrolase</keyword>
<dbReference type="InterPro" id="IPR029058">
    <property type="entry name" value="AB_hydrolase_fold"/>
</dbReference>
<reference evidence="2 3" key="1">
    <citation type="submission" date="2019-10" db="EMBL/GenBank/DDBJ databases">
        <title>Genome sequencing of Lactobacillus manihotivorans.</title>
        <authorList>
            <person name="Kim K."/>
        </authorList>
    </citation>
    <scope>NUCLEOTIDE SEQUENCE [LARGE SCALE GENOMIC DNA]</scope>
    <source>
        <strain evidence="2 3">LM010</strain>
    </source>
</reference>
<dbReference type="SUPFAM" id="SSF53474">
    <property type="entry name" value="alpha/beta-Hydrolases"/>
    <property type="match status" value="1"/>
</dbReference>
<dbReference type="InterPro" id="IPR010315">
    <property type="entry name" value="DUF915_hydro-like"/>
</dbReference>
<dbReference type="Gene3D" id="3.40.50.1820">
    <property type="entry name" value="alpha/beta hydrolase"/>
    <property type="match status" value="1"/>
</dbReference>
<feature type="chain" id="PRO_5024444112" evidence="1">
    <location>
        <begin position="25"/>
        <end position="270"/>
    </location>
</feature>
<accession>A0A5P8JNT4</accession>
<keyword evidence="1" id="KW-0732">Signal</keyword>
<proteinExistence type="predicted"/>